<reference evidence="1" key="1">
    <citation type="submission" date="2019-11" db="EMBL/GenBank/DDBJ databases">
        <title>Genomic insights into an expanded diversity of filamentous marine cyanobacteria reveals the extraordinary biosynthetic potential of Moorea and Okeania.</title>
        <authorList>
            <person name="Ferreira Leao T."/>
            <person name="Wang M."/>
            <person name="Moss N."/>
            <person name="Da Silva R."/>
            <person name="Sanders J."/>
            <person name="Nurk S."/>
            <person name="Gurevich A."/>
            <person name="Humphrey G."/>
            <person name="Reher R."/>
            <person name="Zhu Q."/>
            <person name="Belda-Ferre P."/>
            <person name="Glukhov E."/>
            <person name="Rex R."/>
            <person name="Dorrestein P.C."/>
            <person name="Knight R."/>
            <person name="Pevzner P."/>
            <person name="Gerwick W.H."/>
            <person name="Gerwick L."/>
        </authorList>
    </citation>
    <scope>NUCLEOTIDE SEQUENCE</scope>
    <source>
        <strain evidence="1">SIO1C4</strain>
    </source>
</reference>
<evidence type="ECO:0008006" key="2">
    <source>
        <dbReference type="Google" id="ProtNLM"/>
    </source>
</evidence>
<accession>A0A6B3N945</accession>
<comment type="caution">
    <text evidence="1">The sequence shown here is derived from an EMBL/GenBank/DDBJ whole genome shotgun (WGS) entry which is preliminary data.</text>
</comment>
<dbReference type="SUPFAM" id="SSF52540">
    <property type="entry name" value="P-loop containing nucleoside triphosphate hydrolases"/>
    <property type="match status" value="1"/>
</dbReference>
<dbReference type="InterPro" id="IPR027417">
    <property type="entry name" value="P-loop_NTPase"/>
</dbReference>
<dbReference type="Pfam" id="PF14516">
    <property type="entry name" value="AAA_35"/>
    <property type="match status" value="1"/>
</dbReference>
<evidence type="ECO:0000313" key="1">
    <source>
        <dbReference type="EMBL" id="NER28130.1"/>
    </source>
</evidence>
<organism evidence="1">
    <name type="scientific">Symploca sp. SIO1C4</name>
    <dbReference type="NCBI Taxonomy" id="2607765"/>
    <lineage>
        <taxon>Bacteria</taxon>
        <taxon>Bacillati</taxon>
        <taxon>Cyanobacteriota</taxon>
        <taxon>Cyanophyceae</taxon>
        <taxon>Coleofasciculales</taxon>
        <taxon>Coleofasciculaceae</taxon>
        <taxon>Symploca</taxon>
    </lineage>
</organism>
<dbReference type="EMBL" id="JAAHFQ010000174">
    <property type="protein sequence ID" value="NER28130.1"/>
    <property type="molecule type" value="Genomic_DNA"/>
</dbReference>
<dbReference type="AlphaFoldDB" id="A0A6B3N945"/>
<sequence>MSCDRQRSRRSLKVSLENIQEVRLAFSRSPFPSQQALATELGLSRDTVRKFFSGIPIERLNFIEFCEKLGLEWQDIIPKTDDTSQSTLPSDFYVERPPIESDCCEAIVKPGALLRIKAPQQMGKTWLMRRVLKHTREQGYTNVTLSFNLADSRIFTDLERFSKWFCVAVSQKLGLPNQLIDYWDDILGCNYNTTVYFQNYLLAKVTSPLVLALDKVDLVFEHPEIALDFCRLLRNWHDQARRGDRTSSIWQKLRLIIVHSTEVYRSLDINSSPLNGVGIVVDLPNFNSQQVEFLARKYQLSGNIKQINQLVELVSGHPYLVQLAFKHIESKGITLEQVLAEAATEAGLYGDHLRKKLRNLEQDPDLTRAFCEVLYAEENKPVELKPMVAKYLQRLGLVKLQGNFAVLRCQLYGDYFRHRLSCDH</sequence>
<protein>
    <recommendedName>
        <fullName evidence="2">DNA-binding protein</fullName>
    </recommendedName>
</protein>
<name>A0A6B3N945_9CYAN</name>
<gene>
    <name evidence="1" type="ORF">F6J89_10970</name>
</gene>
<proteinExistence type="predicted"/>